<dbReference type="GO" id="GO:0005737">
    <property type="term" value="C:cytoplasm"/>
    <property type="evidence" value="ECO:0007669"/>
    <property type="project" value="TreeGrafter"/>
</dbReference>
<dbReference type="SUPFAM" id="SSF53383">
    <property type="entry name" value="PLP-dependent transferases"/>
    <property type="match status" value="1"/>
</dbReference>
<evidence type="ECO:0000313" key="9">
    <source>
        <dbReference type="Proteomes" id="UP001432322"/>
    </source>
</evidence>
<gene>
    <name evidence="8" type="ORF">PFISCL1PPCAC_26369</name>
</gene>
<dbReference type="Gene3D" id="3.40.640.10">
    <property type="entry name" value="Type I PLP-dependent aspartate aminotransferase-like (Major domain)"/>
    <property type="match status" value="1"/>
</dbReference>
<reference evidence="8" key="1">
    <citation type="submission" date="2023-10" db="EMBL/GenBank/DDBJ databases">
        <title>Genome assembly of Pristionchus species.</title>
        <authorList>
            <person name="Yoshida K."/>
            <person name="Sommer R.J."/>
        </authorList>
    </citation>
    <scope>NUCLEOTIDE SEQUENCE</scope>
    <source>
        <strain evidence="8">RS5133</strain>
    </source>
</reference>
<protein>
    <recommendedName>
        <fullName evidence="10">Tdc-1</fullName>
    </recommendedName>
</protein>
<evidence type="ECO:0000256" key="5">
    <source>
        <dbReference type="ARBA" id="ARBA00023239"/>
    </source>
</evidence>
<comment type="similarity">
    <text evidence="2 7">Belongs to the group II decarboxylase family.</text>
</comment>
<evidence type="ECO:0000256" key="7">
    <source>
        <dbReference type="RuleBase" id="RU000382"/>
    </source>
</evidence>
<dbReference type="InterPro" id="IPR015424">
    <property type="entry name" value="PyrdxlP-dep_Trfase"/>
</dbReference>
<evidence type="ECO:0008006" key="10">
    <source>
        <dbReference type="Google" id="ProtNLM"/>
    </source>
</evidence>
<dbReference type="InterPro" id="IPR015422">
    <property type="entry name" value="PyrdxlP-dep_Trfase_small"/>
</dbReference>
<dbReference type="PRINTS" id="PR00800">
    <property type="entry name" value="YHDCRBOXLASE"/>
</dbReference>
<dbReference type="Gene3D" id="1.20.1340.10">
    <property type="entry name" value="dopa decarboxylase, N-terminal domain"/>
    <property type="match status" value="1"/>
</dbReference>
<organism evidence="8 9">
    <name type="scientific">Pristionchus fissidentatus</name>
    <dbReference type="NCBI Taxonomy" id="1538716"/>
    <lineage>
        <taxon>Eukaryota</taxon>
        <taxon>Metazoa</taxon>
        <taxon>Ecdysozoa</taxon>
        <taxon>Nematoda</taxon>
        <taxon>Chromadorea</taxon>
        <taxon>Rhabditida</taxon>
        <taxon>Rhabditina</taxon>
        <taxon>Diplogasteromorpha</taxon>
        <taxon>Diplogasteroidea</taxon>
        <taxon>Neodiplogasteridae</taxon>
        <taxon>Pristionchus</taxon>
    </lineage>
</organism>
<dbReference type="InterPro" id="IPR010977">
    <property type="entry name" value="Aromatic_deC"/>
</dbReference>
<keyword evidence="5 7" id="KW-0456">Lyase</keyword>
<comment type="cofactor">
    <cofactor evidence="1 6 7">
        <name>pyridoxal 5'-phosphate</name>
        <dbReference type="ChEBI" id="CHEBI:597326"/>
    </cofactor>
</comment>
<dbReference type="Pfam" id="PF00282">
    <property type="entry name" value="Pyridoxal_deC"/>
    <property type="match status" value="1"/>
</dbReference>
<dbReference type="PANTHER" id="PTHR11999:SF70">
    <property type="entry name" value="MIP05841P"/>
    <property type="match status" value="1"/>
</dbReference>
<feature type="non-terminal residue" evidence="8">
    <location>
        <position position="1"/>
    </location>
</feature>
<evidence type="ECO:0000256" key="6">
    <source>
        <dbReference type="PIRSR" id="PIRSR602129-50"/>
    </source>
</evidence>
<dbReference type="GO" id="GO:0016831">
    <property type="term" value="F:carboxy-lyase activity"/>
    <property type="evidence" value="ECO:0007669"/>
    <property type="project" value="UniProtKB-KW"/>
</dbReference>
<proteinExistence type="inferred from homology"/>
<evidence type="ECO:0000256" key="3">
    <source>
        <dbReference type="ARBA" id="ARBA00022793"/>
    </source>
</evidence>
<name>A0AAV5WVG5_9BILA</name>
<feature type="non-terminal residue" evidence="8">
    <location>
        <position position="553"/>
    </location>
</feature>
<dbReference type="GO" id="GO:0030170">
    <property type="term" value="F:pyridoxal phosphate binding"/>
    <property type="evidence" value="ECO:0007669"/>
    <property type="project" value="InterPro"/>
</dbReference>
<evidence type="ECO:0000313" key="8">
    <source>
        <dbReference type="EMBL" id="GMT35072.1"/>
    </source>
</evidence>
<comment type="caution">
    <text evidence="8">The sequence shown here is derived from an EMBL/GenBank/DDBJ whole genome shotgun (WGS) entry which is preliminary data.</text>
</comment>
<evidence type="ECO:0000256" key="1">
    <source>
        <dbReference type="ARBA" id="ARBA00001933"/>
    </source>
</evidence>
<keyword evidence="9" id="KW-1185">Reference proteome</keyword>
<evidence type="ECO:0000256" key="4">
    <source>
        <dbReference type="ARBA" id="ARBA00022898"/>
    </source>
</evidence>
<dbReference type="InterPro" id="IPR015421">
    <property type="entry name" value="PyrdxlP-dep_Trfase_major"/>
</dbReference>
<dbReference type="GO" id="GO:0019752">
    <property type="term" value="P:carboxylic acid metabolic process"/>
    <property type="evidence" value="ECO:0007669"/>
    <property type="project" value="InterPro"/>
</dbReference>
<keyword evidence="3" id="KW-0210">Decarboxylase</keyword>
<feature type="modified residue" description="N6-(pyridoxal phosphate)lysine" evidence="6">
    <location>
        <position position="375"/>
    </location>
</feature>
<dbReference type="AlphaFoldDB" id="A0AAV5WVG5"/>
<dbReference type="Gene3D" id="3.90.1150.10">
    <property type="entry name" value="Aspartate Aminotransferase, domain 1"/>
    <property type="match status" value="1"/>
</dbReference>
<dbReference type="Proteomes" id="UP001432322">
    <property type="component" value="Unassembled WGS sequence"/>
</dbReference>
<keyword evidence="4 6" id="KW-0663">Pyridoxal phosphate</keyword>
<dbReference type="PANTHER" id="PTHR11999">
    <property type="entry name" value="GROUP II PYRIDOXAL-5-PHOSPHATE DECARBOXYLASE"/>
    <property type="match status" value="1"/>
</dbReference>
<evidence type="ECO:0000256" key="2">
    <source>
        <dbReference type="ARBA" id="ARBA00009533"/>
    </source>
</evidence>
<dbReference type="EMBL" id="BTSY01000007">
    <property type="protein sequence ID" value="GMT35072.1"/>
    <property type="molecule type" value="Genomic_DNA"/>
</dbReference>
<accession>A0AAV5WVG5</accession>
<sequence>VTVAKPSTSVEKFEPIPDVDRQVDNNQSIFDEVPTVMRLTLTERSLIQRIERPMTEEEFMQAMKKVIEFIVELYRNPASHPVSTDIKPNYLFGLLPQSAPENPENFDLVWKDFYEIIFKKGIQWQHPQFHSFFPCGRSYPDILAETLISSLGNVGFSWACNPTLAELDTAMVNWMGRALGIPESFLFQGSDTCQSAGGGWIADTASDTIFCAIMAARHIKVQQELAKVNDDHEMASMDSAKTLHERKAEITSRLVTYGSFECHSSFEKACLMAGVYCRHIEVYEEDDYGMKREGVERMIEKDISLGLIPFYLQIALGTTSTATSDHIEELVGLKEKYDIWMHVDAAYAGSAWIVPSYRNNVGIDKVDSINVNLHKFFLISTSVTLFWTTRQKEYKECFRVHPVYLKKNAGGNDQRDWGIQLSRRFKSLKVYMLLRTYGINGMKTYVTRIIKMTEYMETMLVKIPNIRKFGKTHYGVFCIQYHEEGMSMEQVNSATYSLWEFLYNSRKILFTHSNVRGHDIIRVAVTLERSTEKDVEKSVAIFIQLLEEFKKRR</sequence>
<dbReference type="GO" id="GO:0006520">
    <property type="term" value="P:amino acid metabolic process"/>
    <property type="evidence" value="ECO:0007669"/>
    <property type="project" value="InterPro"/>
</dbReference>
<dbReference type="InterPro" id="IPR002129">
    <property type="entry name" value="PyrdxlP-dep_de-COase"/>
</dbReference>